<accession>A0A1Y3ANK5</accession>
<feature type="non-terminal residue" evidence="2">
    <location>
        <position position="133"/>
    </location>
</feature>
<name>A0A1Y3ANK5_EURMA</name>
<evidence type="ECO:0000313" key="2">
    <source>
        <dbReference type="EMBL" id="OTF70032.1"/>
    </source>
</evidence>
<comment type="caution">
    <text evidence="2">The sequence shown here is derived from an EMBL/GenBank/DDBJ whole genome shotgun (WGS) entry which is preliminary data.</text>
</comment>
<keyword evidence="3" id="KW-1185">Reference proteome</keyword>
<feature type="region of interest" description="Disordered" evidence="1">
    <location>
        <begin position="91"/>
        <end position="111"/>
    </location>
</feature>
<dbReference type="EMBL" id="MUJZ01067631">
    <property type="protein sequence ID" value="OTF70032.1"/>
    <property type="molecule type" value="Genomic_DNA"/>
</dbReference>
<gene>
    <name evidence="2" type="ORF">BLA29_013802</name>
</gene>
<reference evidence="2 3" key="1">
    <citation type="submission" date="2017-03" db="EMBL/GenBank/DDBJ databases">
        <title>Genome Survey of Euroglyphus maynei.</title>
        <authorList>
            <person name="Arlian L.G."/>
            <person name="Morgan M.S."/>
            <person name="Rider S.D."/>
        </authorList>
    </citation>
    <scope>NUCLEOTIDE SEQUENCE [LARGE SCALE GENOMIC DNA]</scope>
    <source>
        <strain evidence="2">Arlian Lab</strain>
        <tissue evidence="2">Whole body</tissue>
    </source>
</reference>
<dbReference type="Proteomes" id="UP000194236">
    <property type="component" value="Unassembled WGS sequence"/>
</dbReference>
<evidence type="ECO:0000313" key="3">
    <source>
        <dbReference type="Proteomes" id="UP000194236"/>
    </source>
</evidence>
<dbReference type="AlphaFoldDB" id="A0A1Y3ANK5"/>
<feature type="compositionally biased region" description="Basic and acidic residues" evidence="1">
    <location>
        <begin position="91"/>
        <end position="108"/>
    </location>
</feature>
<evidence type="ECO:0008006" key="4">
    <source>
        <dbReference type="Google" id="ProtNLM"/>
    </source>
</evidence>
<proteinExistence type="predicted"/>
<sequence length="133" mass="15119">MALKGEFHTLVYDEQLSFFGKIRELSTKLKALGSDLEEVDKCQRVLAILPPEHQDIVGQMRVMSTFSSDGKEVELKLVKIESLLRQRLKDRKPSEAKTIESSEVKSSEKNVSLATTTKRNIRCHYCGRIGHTK</sequence>
<protein>
    <recommendedName>
        <fullName evidence="4">CCHC-type domain-containing protein</fullName>
    </recommendedName>
</protein>
<evidence type="ECO:0000256" key="1">
    <source>
        <dbReference type="SAM" id="MobiDB-lite"/>
    </source>
</evidence>
<organism evidence="2 3">
    <name type="scientific">Euroglyphus maynei</name>
    <name type="common">Mayne's house dust mite</name>
    <dbReference type="NCBI Taxonomy" id="6958"/>
    <lineage>
        <taxon>Eukaryota</taxon>
        <taxon>Metazoa</taxon>
        <taxon>Ecdysozoa</taxon>
        <taxon>Arthropoda</taxon>
        <taxon>Chelicerata</taxon>
        <taxon>Arachnida</taxon>
        <taxon>Acari</taxon>
        <taxon>Acariformes</taxon>
        <taxon>Sarcoptiformes</taxon>
        <taxon>Astigmata</taxon>
        <taxon>Psoroptidia</taxon>
        <taxon>Analgoidea</taxon>
        <taxon>Pyroglyphidae</taxon>
        <taxon>Pyroglyphinae</taxon>
        <taxon>Euroglyphus</taxon>
    </lineage>
</organism>